<evidence type="ECO:0000256" key="1">
    <source>
        <dbReference type="ARBA" id="ARBA00004245"/>
    </source>
</evidence>
<feature type="compositionally biased region" description="Polar residues" evidence="6">
    <location>
        <begin position="426"/>
        <end position="436"/>
    </location>
</feature>
<dbReference type="PANTHER" id="PTHR15012">
    <property type="entry name" value="APICAL PROTEIN/SHROOM-RELATED"/>
    <property type="match status" value="1"/>
</dbReference>
<feature type="compositionally biased region" description="Low complexity" evidence="6">
    <location>
        <begin position="1406"/>
        <end position="1426"/>
    </location>
</feature>
<feature type="compositionally biased region" description="Polar residues" evidence="6">
    <location>
        <begin position="109"/>
        <end position="122"/>
    </location>
</feature>
<feature type="compositionally biased region" description="Pro residues" evidence="6">
    <location>
        <begin position="24"/>
        <end position="40"/>
    </location>
</feature>
<evidence type="ECO:0000313" key="9">
    <source>
        <dbReference type="Proteomes" id="UP000325440"/>
    </source>
</evidence>
<feature type="compositionally biased region" description="Polar residues" evidence="6">
    <location>
        <begin position="1038"/>
        <end position="1063"/>
    </location>
</feature>
<dbReference type="InterPro" id="IPR027685">
    <property type="entry name" value="Shroom_fam"/>
</dbReference>
<feature type="region of interest" description="Disordered" evidence="6">
    <location>
        <begin position="574"/>
        <end position="654"/>
    </location>
</feature>
<feature type="compositionally biased region" description="Low complexity" evidence="6">
    <location>
        <begin position="601"/>
        <end position="611"/>
    </location>
</feature>
<dbReference type="GO" id="GO:0005912">
    <property type="term" value="C:adherens junction"/>
    <property type="evidence" value="ECO:0007669"/>
    <property type="project" value="TreeGrafter"/>
</dbReference>
<dbReference type="Pfam" id="PF08687">
    <property type="entry name" value="ASD2"/>
    <property type="match status" value="1"/>
</dbReference>
<keyword evidence="4" id="KW-0206">Cytoskeleton</keyword>
<feature type="compositionally biased region" description="Pro residues" evidence="6">
    <location>
        <begin position="584"/>
        <end position="600"/>
    </location>
</feature>
<dbReference type="InterPro" id="IPR014799">
    <property type="entry name" value="ASD2_dom"/>
</dbReference>
<dbReference type="Proteomes" id="UP000325440">
    <property type="component" value="Unassembled WGS sequence"/>
</dbReference>
<feature type="region of interest" description="Disordered" evidence="6">
    <location>
        <begin position="962"/>
        <end position="1146"/>
    </location>
</feature>
<dbReference type="Gene3D" id="6.10.250.3120">
    <property type="match status" value="1"/>
</dbReference>
<keyword evidence="9" id="KW-1185">Reference proteome</keyword>
<dbReference type="GO" id="GO:0000902">
    <property type="term" value="P:cell morphogenesis"/>
    <property type="evidence" value="ECO:0007669"/>
    <property type="project" value="TreeGrafter"/>
</dbReference>
<accession>A0A5E4NC45</accession>
<dbReference type="GO" id="GO:0051015">
    <property type="term" value="F:actin filament binding"/>
    <property type="evidence" value="ECO:0007669"/>
    <property type="project" value="InterPro"/>
</dbReference>
<evidence type="ECO:0000256" key="2">
    <source>
        <dbReference type="ARBA" id="ARBA00006469"/>
    </source>
</evidence>
<feature type="region of interest" description="Disordered" evidence="6">
    <location>
        <begin position="1161"/>
        <end position="1219"/>
    </location>
</feature>
<organism evidence="8 9">
    <name type="scientific">Cinara cedri</name>
    <dbReference type="NCBI Taxonomy" id="506608"/>
    <lineage>
        <taxon>Eukaryota</taxon>
        <taxon>Metazoa</taxon>
        <taxon>Ecdysozoa</taxon>
        <taxon>Arthropoda</taxon>
        <taxon>Hexapoda</taxon>
        <taxon>Insecta</taxon>
        <taxon>Pterygota</taxon>
        <taxon>Neoptera</taxon>
        <taxon>Paraneoptera</taxon>
        <taxon>Hemiptera</taxon>
        <taxon>Sternorrhyncha</taxon>
        <taxon>Aphidomorpha</taxon>
        <taxon>Aphidoidea</taxon>
        <taxon>Aphididae</taxon>
        <taxon>Lachninae</taxon>
        <taxon>Cinara</taxon>
    </lineage>
</organism>
<keyword evidence="3" id="KW-0963">Cytoplasm</keyword>
<feature type="compositionally biased region" description="Polar residues" evidence="6">
    <location>
        <begin position="973"/>
        <end position="982"/>
    </location>
</feature>
<feature type="coiled-coil region" evidence="5">
    <location>
        <begin position="1569"/>
        <end position="1596"/>
    </location>
</feature>
<evidence type="ECO:0000313" key="8">
    <source>
        <dbReference type="EMBL" id="VVC41281.1"/>
    </source>
</evidence>
<feature type="compositionally biased region" description="Polar residues" evidence="6">
    <location>
        <begin position="464"/>
        <end position="477"/>
    </location>
</feature>
<keyword evidence="5" id="KW-0175">Coiled coil</keyword>
<feature type="compositionally biased region" description="Low complexity" evidence="6">
    <location>
        <begin position="409"/>
        <end position="419"/>
    </location>
</feature>
<feature type="compositionally biased region" description="Polar residues" evidence="6">
    <location>
        <begin position="1108"/>
        <end position="1125"/>
    </location>
</feature>
<proteinExistence type="inferred from homology"/>
<dbReference type="GO" id="GO:0030864">
    <property type="term" value="C:cortical actin cytoskeleton"/>
    <property type="evidence" value="ECO:0007669"/>
    <property type="project" value="TreeGrafter"/>
</dbReference>
<dbReference type="EMBL" id="CABPRJ010001915">
    <property type="protein sequence ID" value="VVC41281.1"/>
    <property type="molecule type" value="Genomic_DNA"/>
</dbReference>
<feature type="compositionally biased region" description="Low complexity" evidence="6">
    <location>
        <begin position="1289"/>
        <end position="1298"/>
    </location>
</feature>
<dbReference type="GO" id="GO:0043296">
    <property type="term" value="C:apical junction complex"/>
    <property type="evidence" value="ECO:0007669"/>
    <property type="project" value="TreeGrafter"/>
</dbReference>
<evidence type="ECO:0000256" key="5">
    <source>
        <dbReference type="SAM" id="Coils"/>
    </source>
</evidence>
<feature type="region of interest" description="Disordered" evidence="6">
    <location>
        <begin position="409"/>
        <end position="438"/>
    </location>
</feature>
<reference evidence="8 9" key="1">
    <citation type="submission" date="2019-08" db="EMBL/GenBank/DDBJ databases">
        <authorList>
            <person name="Alioto T."/>
            <person name="Alioto T."/>
            <person name="Gomez Garrido J."/>
        </authorList>
    </citation>
    <scope>NUCLEOTIDE SEQUENCE [LARGE SCALE GENOMIC DNA]</scope>
</reference>
<feature type="region of interest" description="Disordered" evidence="6">
    <location>
        <begin position="109"/>
        <end position="142"/>
    </location>
</feature>
<feature type="region of interest" description="Disordered" evidence="6">
    <location>
        <begin position="1259"/>
        <end position="1311"/>
    </location>
</feature>
<feature type="compositionally biased region" description="Polar residues" evidence="6">
    <location>
        <begin position="1173"/>
        <end position="1209"/>
    </location>
</feature>
<dbReference type="OrthoDB" id="10063560at2759"/>
<dbReference type="GO" id="GO:0016324">
    <property type="term" value="C:apical plasma membrane"/>
    <property type="evidence" value="ECO:0007669"/>
    <property type="project" value="TreeGrafter"/>
</dbReference>
<feature type="region of interest" description="Disordered" evidence="6">
    <location>
        <begin position="1406"/>
        <end position="1433"/>
    </location>
</feature>
<evidence type="ECO:0000256" key="4">
    <source>
        <dbReference type="ARBA" id="ARBA00023212"/>
    </source>
</evidence>
<dbReference type="PROSITE" id="PS51307">
    <property type="entry name" value="ASD2"/>
    <property type="match status" value="1"/>
</dbReference>
<feature type="region of interest" description="Disordered" evidence="6">
    <location>
        <begin position="674"/>
        <end position="723"/>
    </location>
</feature>
<feature type="region of interest" description="Disordered" evidence="6">
    <location>
        <begin position="450"/>
        <end position="487"/>
    </location>
</feature>
<comment type="subcellular location">
    <subcellularLocation>
        <location evidence="1">Cytoplasm</location>
        <location evidence="1">Cytoskeleton</location>
    </subcellularLocation>
</comment>
<feature type="compositionally biased region" description="Polar residues" evidence="6">
    <location>
        <begin position="1134"/>
        <end position="1145"/>
    </location>
</feature>
<feature type="region of interest" description="Disordered" evidence="6">
    <location>
        <begin position="784"/>
        <end position="811"/>
    </location>
</feature>
<feature type="compositionally biased region" description="Low complexity" evidence="6">
    <location>
        <begin position="1064"/>
        <end position="1074"/>
    </location>
</feature>
<gene>
    <name evidence="8" type="ORF">CINCED_3A001108</name>
</gene>
<feature type="compositionally biased region" description="Basic residues" evidence="6">
    <location>
        <begin position="789"/>
        <end position="804"/>
    </location>
</feature>
<feature type="domain" description="ASD2" evidence="7">
    <location>
        <begin position="1350"/>
        <end position="1652"/>
    </location>
</feature>
<evidence type="ECO:0000259" key="7">
    <source>
        <dbReference type="PROSITE" id="PS51307"/>
    </source>
</evidence>
<evidence type="ECO:0000256" key="6">
    <source>
        <dbReference type="SAM" id="MobiDB-lite"/>
    </source>
</evidence>
<protein>
    <submittedName>
        <fullName evidence="8">Apx/Shrm Domain 2</fullName>
    </submittedName>
</protein>
<evidence type="ECO:0000256" key="3">
    <source>
        <dbReference type="ARBA" id="ARBA00022490"/>
    </source>
</evidence>
<name>A0A5E4NC45_9HEMI</name>
<dbReference type="GO" id="GO:0007015">
    <property type="term" value="P:actin filament organization"/>
    <property type="evidence" value="ECO:0007669"/>
    <property type="project" value="TreeGrafter"/>
</dbReference>
<feature type="region of interest" description="Disordered" evidence="6">
    <location>
        <begin position="24"/>
        <end position="49"/>
    </location>
</feature>
<feature type="compositionally biased region" description="Basic and acidic residues" evidence="6">
    <location>
        <begin position="987"/>
        <end position="997"/>
    </location>
</feature>
<comment type="similarity">
    <text evidence="2">Belongs to the shroom family.</text>
</comment>
<sequence>MFGMRAVSVICSAAETVSRLPLFPVRPHPPPPPPPPPLPRPCSKAAAAEGVRNDGSFAKADRSAAAVATVRELQPSVVVAKESRTVNCPGNNGINKSSGQVKARMTSETCGNVSGSTSSGETRAQRHRAPLPPAEVKDASCGHEKFPSWPIAPVTATASGTAGTAKSYGMSATAARKSWADELQQTGNGYPKEQPPPIVRPYPKRLANGLYTQQLKTVMERCEKAKPDMLVDRVRSMRAKSGGYVDRLTAEKSFCVPLSLSTSTAADPAADLRSQLTQAQLEKYSRAYDDSPHRETDEYSSCFDGSDSALSSHLTKEELEHYTRIYEEKSTSQISLAEKAVPSHQHQASYAQSEGYHSYVSSTDSTSTPFLDRLRREADSSAVLVVGKETEKQPASAACASAAAAAQGRDSSASSGSSSETLKWHGSNSDLSTVSSVGHHRATTTQLIAHSAKVSAPQRHHSESVLSVTDSWSSAGSSADLRTGNHHQRNLRKLFPVSTYTVQPAAVADEKTSPKSPPALSVAERINELEKQQQQASNNKFMYYDPEKKHKVGDHSLRAIQKRALLSFYERHQTGSSWRSEPQLSPPPRPPPIPSRPRLPTPLSRRSSISSEYDTPATWNDDCSKDDSSADEVTGANPKELNKNPHRSSSCGSLSTAMLGPMVLGPSISIDDWVPELPPKKKQPAARQPAPPVAKREPSPDLPPPPPMVDDDEQLFVSDEPLPPPPPEAIWPKPESLKNDAGANRFPKNGKDKRLESSFSAVEEMIGREDGRSSFPNYHCGPPYSPQHHPNRHHYHHHNHHHDHHNTAAMSEKSKSLSYIFDCSHKAAPQTPAKSYGVAEPAASSVANGADDGRQPAVKEFGRTSSVRRNKLTIPNKDYCKSEFSARKSVFQGGGGGNGGVVDKHPSVPAFSATAVPVKAFYVSRNLVVTPLKNFIEGKYAPSPLARSPSVVGPLKTSGAFPPSLEPSCPPTLYQQSQSKASYLSAYKREPREREKGLPNFEGSYKRTASPNSSGRGDVAAAVEPQDVENVAPEGSDCCSNFSDSSGRLLSVQDTGNTTTNGPQQQQQQQQQQQLSPAKTQTAAVPADGASTAPPSPPAVLSERPIVEQQQQQSKTLPRASNATGQDFKRSSRTPRTQSDPSNMPNKAEAAIATLQMMMMPSPSRHSESASSLQKRSQSDLSQVGSTESGYSSLSLNAPSPSHSPTRLSSGDFGGPITLPQHSTVTAMTAAATTTTTTSAATGTVTTAAAVVTTVNAGTSTAAGNDDQEECNSSWRSEPGSVTARRDSTTTTTAAAATPPRQHRSELSCGSGSTAAVLSDVASQTDTKSGAAQPAVRHKLPEEIECEELSRDLISHLSPSDKLHNILAPGPDVKRSTDYVSPLFRMDLVPRSRTSIAEKLLECNGNDGNGTHNNSNKNNNNNNNNNSTICDSNGGLSPNSSYYTTSEPKAKLLNHYYGRQRQSQPVAECNGGIGNLQKKKADLVSRLDRKLKVLRDEQIAVAEETAVNETLGESVADRVKAVAKLQEANKFKTHVQEVGHITSLLLSLSGRLARAENALLDLGVDHSEKKALEEKKSKLTCQLEEAKELKDNIDRRGDFVSTILYRYLTADEYSDYDHFIAMKAKLLIDAREITDKIQLGEEQLRALKETLED</sequence>
<dbReference type="PANTHER" id="PTHR15012:SF32">
    <property type="entry name" value="PROTEIN SHROOM"/>
    <property type="match status" value="1"/>
</dbReference>